<keyword evidence="4" id="KW-1185">Reference proteome</keyword>
<name>A0AAD2FQY5_9STRA</name>
<accession>A0AAD2FQY5</accession>
<reference evidence="3" key="1">
    <citation type="submission" date="2023-08" db="EMBL/GenBank/DDBJ databases">
        <authorList>
            <person name="Audoor S."/>
            <person name="Bilcke G."/>
        </authorList>
    </citation>
    <scope>NUCLEOTIDE SEQUENCE</scope>
</reference>
<evidence type="ECO:0000256" key="2">
    <source>
        <dbReference type="SAM" id="SignalP"/>
    </source>
</evidence>
<dbReference type="PROSITE" id="PS51318">
    <property type="entry name" value="TAT"/>
    <property type="match status" value="1"/>
</dbReference>
<feature type="region of interest" description="Disordered" evidence="1">
    <location>
        <begin position="232"/>
        <end position="253"/>
    </location>
</feature>
<gene>
    <name evidence="3" type="ORF">CYCCA115_LOCUS12374</name>
</gene>
<keyword evidence="2" id="KW-0732">Signal</keyword>
<dbReference type="InterPro" id="IPR006311">
    <property type="entry name" value="TAT_signal"/>
</dbReference>
<protein>
    <recommendedName>
        <fullName evidence="5">Plastid lipid-associated protein/fibrillin conserved domain-containing protein</fullName>
    </recommendedName>
</protein>
<dbReference type="EMBL" id="CAKOGP040001759">
    <property type="protein sequence ID" value="CAJ1950005.1"/>
    <property type="molecule type" value="Genomic_DNA"/>
</dbReference>
<evidence type="ECO:0008006" key="5">
    <source>
        <dbReference type="Google" id="ProtNLM"/>
    </source>
</evidence>
<comment type="caution">
    <text evidence="3">The sequence shown here is derived from an EMBL/GenBank/DDBJ whole genome shotgun (WGS) entry which is preliminary data.</text>
</comment>
<proteinExistence type="predicted"/>
<sequence>MARVDNVIATLLAFVFVVHGLSSSSTEHASRRDWLRQTTGAAGICLFGSISSPSSATASDSVQELPDVLRKISLAPLGKPQTFENKSLNLPLEELASRLTRDLTVGANGSGGYFLTGDLSTDIFKDDCVFADPTNNVASLSRYQNALRILFDPASSQIQLLSPLTIHTETQPKTISGRIRSRGYIQLPWRPYVSAYESDIVYTIDDETGLIARQDQVWDSKSPSKALRESFTPSSFLFNQPPPKSSLKPSPAEPKAASQLFDYINGRRPNEYTFQETKEIEGLIQEVVDTGKTKSEITNKPEFQRGLLPGRWILAYLQPGPNGVGIDRRIPFPDFDFNDNYQVFSESSSQQQPQQVTNIGQVLGPWIDVKVSGMLQEEDPSSTRIPKRFQANINGGKLCVHAGSNTEGACVGLPIKGEGIFDSLYLGERLRIGQNINGGGARVVQIRLD</sequence>
<dbReference type="AlphaFoldDB" id="A0AAD2FQY5"/>
<dbReference type="Proteomes" id="UP001295423">
    <property type="component" value="Unassembled WGS sequence"/>
</dbReference>
<dbReference type="PANTHER" id="PTHR34123">
    <property type="entry name" value="OS04G0578200 PROTEIN"/>
    <property type="match status" value="1"/>
</dbReference>
<dbReference type="PANTHER" id="PTHR34123:SF3">
    <property type="entry name" value="SNOAL-LIKE DOMAIN-CONTAINING PROTEIN"/>
    <property type="match status" value="1"/>
</dbReference>
<feature type="signal peptide" evidence="2">
    <location>
        <begin position="1"/>
        <end position="20"/>
    </location>
</feature>
<evidence type="ECO:0000313" key="3">
    <source>
        <dbReference type="EMBL" id="CAJ1950005.1"/>
    </source>
</evidence>
<feature type="chain" id="PRO_5042068429" description="Plastid lipid-associated protein/fibrillin conserved domain-containing protein" evidence="2">
    <location>
        <begin position="21"/>
        <end position="449"/>
    </location>
</feature>
<evidence type="ECO:0000256" key="1">
    <source>
        <dbReference type="SAM" id="MobiDB-lite"/>
    </source>
</evidence>
<organism evidence="3 4">
    <name type="scientific">Cylindrotheca closterium</name>
    <dbReference type="NCBI Taxonomy" id="2856"/>
    <lineage>
        <taxon>Eukaryota</taxon>
        <taxon>Sar</taxon>
        <taxon>Stramenopiles</taxon>
        <taxon>Ochrophyta</taxon>
        <taxon>Bacillariophyta</taxon>
        <taxon>Bacillariophyceae</taxon>
        <taxon>Bacillariophycidae</taxon>
        <taxon>Bacillariales</taxon>
        <taxon>Bacillariaceae</taxon>
        <taxon>Cylindrotheca</taxon>
    </lineage>
</organism>
<evidence type="ECO:0000313" key="4">
    <source>
        <dbReference type="Proteomes" id="UP001295423"/>
    </source>
</evidence>